<organism evidence="1 2">
    <name type="scientific">Bifidobacterium longum subsp. suis</name>
    <dbReference type="NCBI Taxonomy" id="1695"/>
    <lineage>
        <taxon>Bacteria</taxon>
        <taxon>Bacillati</taxon>
        <taxon>Actinomycetota</taxon>
        <taxon>Actinomycetes</taxon>
        <taxon>Bifidobacteriales</taxon>
        <taxon>Bifidobacteriaceae</taxon>
        <taxon>Bifidobacterium</taxon>
    </lineage>
</organism>
<evidence type="ECO:0000313" key="1">
    <source>
        <dbReference type="EMBL" id="OIN64590.1"/>
    </source>
</evidence>
<reference evidence="1 2" key="1">
    <citation type="journal article" date="2016" name="BMC Microbiol.">
        <title>Fucosyllactose and L-fucose utilization of infant Bifidobacterium longum and Bifidobacterium kashiwanohense.</title>
        <authorList>
            <person name="Bunesova V."/>
            <person name="Lacroix C."/>
            <person name="Schwab C."/>
        </authorList>
    </citation>
    <scope>NUCLEOTIDE SEQUENCE [LARGE SCALE GENOMIC DNA]</scope>
    <source>
        <strain evidence="1 2">BSM11-5</strain>
    </source>
</reference>
<name>A0A1S2W1L8_BIFLN</name>
<dbReference type="Proteomes" id="UP000181801">
    <property type="component" value="Unassembled WGS sequence"/>
</dbReference>
<dbReference type="EMBL" id="MOAE01000019">
    <property type="protein sequence ID" value="OIN64590.1"/>
    <property type="molecule type" value="Genomic_DNA"/>
</dbReference>
<comment type="caution">
    <text evidence="1">The sequence shown here is derived from an EMBL/GenBank/DDBJ whole genome shotgun (WGS) entry which is preliminary data.</text>
</comment>
<protein>
    <submittedName>
        <fullName evidence="1">Uncharacterized protein</fullName>
    </submittedName>
</protein>
<accession>A0A1S2W1L8</accession>
<dbReference type="RefSeq" id="WP_071474486.1">
    <property type="nucleotide sequence ID" value="NZ_MOAE01000019.1"/>
</dbReference>
<sequence length="116" mass="12291">MSGPGERRRVVDLYSATPMAAARVAERLGYPTGQCLECRPAKDPGYVGHMARPIVPPETGDKAIEPVPGGMRRKRAAELFGAGVGAVHDRVKAYRGGGVAALRPENRNSGQPKTPT</sequence>
<gene>
    <name evidence="1" type="ORF">BFS26_02515</name>
</gene>
<evidence type="ECO:0000313" key="2">
    <source>
        <dbReference type="Proteomes" id="UP000181801"/>
    </source>
</evidence>
<dbReference type="AlphaFoldDB" id="A0A1S2W1L8"/>
<proteinExistence type="predicted"/>